<dbReference type="AlphaFoldDB" id="A0A0A9EID8"/>
<organism evidence="1">
    <name type="scientific">Arundo donax</name>
    <name type="common">Giant reed</name>
    <name type="synonym">Donax arundinaceus</name>
    <dbReference type="NCBI Taxonomy" id="35708"/>
    <lineage>
        <taxon>Eukaryota</taxon>
        <taxon>Viridiplantae</taxon>
        <taxon>Streptophyta</taxon>
        <taxon>Embryophyta</taxon>
        <taxon>Tracheophyta</taxon>
        <taxon>Spermatophyta</taxon>
        <taxon>Magnoliopsida</taxon>
        <taxon>Liliopsida</taxon>
        <taxon>Poales</taxon>
        <taxon>Poaceae</taxon>
        <taxon>PACMAD clade</taxon>
        <taxon>Arundinoideae</taxon>
        <taxon>Arundineae</taxon>
        <taxon>Arundo</taxon>
    </lineage>
</organism>
<protein>
    <submittedName>
        <fullName evidence="1">Uncharacterized protein</fullName>
    </submittedName>
</protein>
<sequence>MLQLEIEALPQIMDPVLKMVATLGWPHYHKHDLLKFMSVQKDSTMLHNGDVQYYCGCRILAASLCED</sequence>
<reference evidence="1" key="2">
    <citation type="journal article" date="2015" name="Data Brief">
        <title>Shoot transcriptome of the giant reed, Arundo donax.</title>
        <authorList>
            <person name="Barrero R.A."/>
            <person name="Guerrero F.D."/>
            <person name="Moolhuijzen P."/>
            <person name="Goolsby J.A."/>
            <person name="Tidwell J."/>
            <person name="Bellgard S.E."/>
            <person name="Bellgard M.I."/>
        </authorList>
    </citation>
    <scope>NUCLEOTIDE SEQUENCE</scope>
    <source>
        <tissue evidence="1">Shoot tissue taken approximately 20 cm above the soil surface</tissue>
    </source>
</reference>
<dbReference type="EMBL" id="GBRH01197396">
    <property type="protein sequence ID" value="JAE00500.1"/>
    <property type="molecule type" value="Transcribed_RNA"/>
</dbReference>
<accession>A0A0A9EID8</accession>
<evidence type="ECO:0000313" key="1">
    <source>
        <dbReference type="EMBL" id="JAE00500.1"/>
    </source>
</evidence>
<proteinExistence type="predicted"/>
<name>A0A0A9EID8_ARUDO</name>
<reference evidence="1" key="1">
    <citation type="submission" date="2014-09" db="EMBL/GenBank/DDBJ databases">
        <authorList>
            <person name="Magalhaes I.L.F."/>
            <person name="Oliveira U."/>
            <person name="Santos F.R."/>
            <person name="Vidigal T.H.D.A."/>
            <person name="Brescovit A.D."/>
            <person name="Santos A.J."/>
        </authorList>
    </citation>
    <scope>NUCLEOTIDE SEQUENCE</scope>
    <source>
        <tissue evidence="1">Shoot tissue taken approximately 20 cm above the soil surface</tissue>
    </source>
</reference>